<evidence type="ECO:0000256" key="3">
    <source>
        <dbReference type="ARBA" id="ARBA00022729"/>
    </source>
</evidence>
<keyword evidence="2 5" id="KW-0479">Metal-binding</keyword>
<evidence type="ECO:0000256" key="4">
    <source>
        <dbReference type="ARBA" id="ARBA00023002"/>
    </source>
</evidence>
<keyword evidence="4 5" id="KW-0560">Oxidoreductase</keyword>
<comment type="catalytic activity">
    <reaction evidence="5">
        <text>L-methionyl-[protein] + a quinone + H2O = L-methionyl-(R)-S-oxide-[protein] + a quinol</text>
        <dbReference type="Rhea" id="RHEA:51296"/>
        <dbReference type="Rhea" id="RHEA-COMP:12313"/>
        <dbReference type="Rhea" id="RHEA-COMP:12314"/>
        <dbReference type="ChEBI" id="CHEBI:15377"/>
        <dbReference type="ChEBI" id="CHEBI:16044"/>
        <dbReference type="ChEBI" id="CHEBI:24646"/>
        <dbReference type="ChEBI" id="CHEBI:45764"/>
        <dbReference type="ChEBI" id="CHEBI:132124"/>
    </reaction>
</comment>
<feature type="binding site" evidence="5">
    <location>
        <position position="85"/>
    </location>
    <ligand>
        <name>Mo-molybdopterin</name>
        <dbReference type="ChEBI" id="CHEBI:71302"/>
    </ligand>
</feature>
<dbReference type="PANTHER" id="PTHR43032">
    <property type="entry name" value="PROTEIN-METHIONINE-SULFOXIDE REDUCTASE"/>
    <property type="match status" value="1"/>
</dbReference>
<dbReference type="SUPFAM" id="SSF56524">
    <property type="entry name" value="Oxidoreductase molybdopterin-binding domain"/>
    <property type="match status" value="1"/>
</dbReference>
<evidence type="ECO:0000256" key="2">
    <source>
        <dbReference type="ARBA" id="ARBA00022723"/>
    </source>
</evidence>
<dbReference type="PROSITE" id="PS51318">
    <property type="entry name" value="TAT"/>
    <property type="match status" value="1"/>
</dbReference>
<feature type="binding site" evidence="5">
    <location>
        <position position="226"/>
    </location>
    <ligand>
        <name>Mo-molybdopterin</name>
        <dbReference type="ChEBI" id="CHEBI:71302"/>
    </ligand>
</feature>
<evidence type="ECO:0000259" key="6">
    <source>
        <dbReference type="Pfam" id="PF00174"/>
    </source>
</evidence>
<comment type="subunit">
    <text evidence="5">Heterodimer of a catalytic subunit (MsrP) and a heme-binding subunit (MsrQ).</text>
</comment>
<evidence type="ECO:0000313" key="8">
    <source>
        <dbReference type="Proteomes" id="UP000602381"/>
    </source>
</evidence>
<feature type="binding site" evidence="5">
    <location>
        <begin position="242"/>
        <end position="244"/>
    </location>
    <ligand>
        <name>Mo-molybdopterin</name>
        <dbReference type="ChEBI" id="CHEBI:71302"/>
    </ligand>
</feature>
<dbReference type="InterPro" id="IPR022867">
    <property type="entry name" value="MsrP"/>
</dbReference>
<comment type="caution">
    <text evidence="7">The sequence shown here is derived from an EMBL/GenBank/DDBJ whole genome shotgun (WGS) entry which is preliminary data.</text>
</comment>
<reference evidence="8" key="1">
    <citation type="journal article" date="2019" name="Int. J. Syst. Evol. Microbiol.">
        <title>The Global Catalogue of Microorganisms (GCM) 10K type strain sequencing project: providing services to taxonomists for standard genome sequencing and annotation.</title>
        <authorList>
            <consortium name="The Broad Institute Genomics Platform"/>
            <consortium name="The Broad Institute Genome Sequencing Center for Infectious Disease"/>
            <person name="Wu L."/>
            <person name="Ma J."/>
        </authorList>
    </citation>
    <scope>NUCLEOTIDE SEQUENCE [LARGE SCALE GENOMIC DNA]</scope>
    <source>
        <strain evidence="8">JCM 17843</strain>
    </source>
</reference>
<evidence type="ECO:0000256" key="1">
    <source>
        <dbReference type="ARBA" id="ARBA00022505"/>
    </source>
</evidence>
<feature type="domain" description="Oxidoreductase molybdopterin-binding" evidence="6">
    <location>
        <begin position="104"/>
        <end position="260"/>
    </location>
</feature>
<keyword evidence="3 5" id="KW-0732">Signal</keyword>
<dbReference type="Pfam" id="PF00174">
    <property type="entry name" value="Oxidored_molyb"/>
    <property type="match status" value="1"/>
</dbReference>
<organism evidence="7 8">
    <name type="scientific">Iodidimonas muriae</name>
    <dbReference type="NCBI Taxonomy" id="261467"/>
    <lineage>
        <taxon>Bacteria</taxon>
        <taxon>Pseudomonadati</taxon>
        <taxon>Pseudomonadota</taxon>
        <taxon>Alphaproteobacteria</taxon>
        <taxon>Iodidimonadales</taxon>
        <taxon>Iodidimonadaceae</taxon>
        <taxon>Iodidimonas</taxon>
    </lineage>
</organism>
<evidence type="ECO:0000256" key="5">
    <source>
        <dbReference type="HAMAP-Rule" id="MF_01206"/>
    </source>
</evidence>
<gene>
    <name evidence="5 7" type="primary">msrP</name>
    <name evidence="7" type="ORF">GCM10007972_00020</name>
</gene>
<name>A0ABQ2L585_9PROT</name>
<comment type="cofactor">
    <cofactor evidence="5">
        <name>Mo-molybdopterin</name>
        <dbReference type="ChEBI" id="CHEBI:71302"/>
    </cofactor>
    <text evidence="5">Binds 1 Mo-molybdopterin (Mo-MPT) cofactor per subunit.</text>
</comment>
<dbReference type="InterPro" id="IPR000572">
    <property type="entry name" value="OxRdtase_Mopterin-bd_dom"/>
</dbReference>
<dbReference type="EC" id="1.8.5.-" evidence="5"/>
<feature type="binding site" evidence="5">
    <location>
        <position position="178"/>
    </location>
    <ligand>
        <name>Mo-molybdopterin</name>
        <dbReference type="ChEBI" id="CHEBI:71302"/>
    </ligand>
</feature>
<sequence>MLINIRKSWQIPESGVTPKALYYSRRHIMKTMAAAGIVGIGAARSGMPPAKAQIAAASPYAQAPLNKALSTEEPQTDYKALTSYNNFYEFGTDKSDPKRYASAMETEPWSVKVSGAVEKAGTYSFDDLITPSDLESRIYRLRCVEGWSMVVPWIGIPLHKIIRRLQPTSKARYVQFETLANRKMMRGLRFPVLDWPYKEGLRMDEALHPLTLLATGLYDAPLPNQNGAPLRLVIPWKYGFKSIKSIVAIRFTEKQPVTSWNQFAPSEYGFYANVNPEVRHPRWSQATERRIGDFRRRDSLMFNGYAEEVAGLYSGMDLRTYF</sequence>
<protein>
    <recommendedName>
        <fullName evidence="5">Protein-methionine-sulfoxide reductase catalytic subunit MsrP</fullName>
        <ecNumber evidence="5">1.8.5.-</ecNumber>
    </recommendedName>
</protein>
<dbReference type="InterPro" id="IPR006311">
    <property type="entry name" value="TAT_signal"/>
</dbReference>
<comment type="catalytic activity">
    <reaction evidence="5">
        <text>L-methionyl-[protein] + a quinone + H2O = L-methionyl-(S)-S-oxide-[protein] + a quinol</text>
        <dbReference type="Rhea" id="RHEA:51292"/>
        <dbReference type="Rhea" id="RHEA-COMP:12313"/>
        <dbReference type="Rhea" id="RHEA-COMP:12315"/>
        <dbReference type="ChEBI" id="CHEBI:15377"/>
        <dbReference type="ChEBI" id="CHEBI:16044"/>
        <dbReference type="ChEBI" id="CHEBI:24646"/>
        <dbReference type="ChEBI" id="CHEBI:44120"/>
        <dbReference type="ChEBI" id="CHEBI:132124"/>
    </reaction>
</comment>
<proteinExistence type="inferred from homology"/>
<dbReference type="PANTHER" id="PTHR43032:SF3">
    <property type="entry name" value="PROTEIN-METHIONINE-SULFOXIDE REDUCTASE CATALYTIC SUBUNIT MSRP"/>
    <property type="match status" value="1"/>
</dbReference>
<comment type="function">
    <text evidence="5">Part of the MsrPQ system that repairs oxidized periplasmic proteins containing methionine sulfoxide residues (Met-O), using respiratory chain electrons. Thus protects these proteins from oxidative-stress damage caused by reactive species of oxygen and chlorine generated by the host defense mechanisms. MsrPQ is essential for the maintenance of envelope integrity under bleach stress, rescuing a wide series of structurally unrelated periplasmic proteins from methionine oxidation. The catalytic subunit MsrP is non-stereospecific, being able to reduce both (R-) and (S-) diastereoisomers of methionine sulfoxide.</text>
</comment>
<comment type="similarity">
    <text evidence="5">Belongs to the MsrP family.</text>
</comment>
<feature type="binding site" evidence="5">
    <location>
        <position position="231"/>
    </location>
    <ligand>
        <name>Mo-molybdopterin</name>
        <dbReference type="ChEBI" id="CHEBI:71302"/>
    </ligand>
</feature>
<dbReference type="InterPro" id="IPR036374">
    <property type="entry name" value="OxRdtase_Mopterin-bd_sf"/>
</dbReference>
<accession>A0ABQ2L585</accession>
<dbReference type="EMBL" id="BMOV01000001">
    <property type="protein sequence ID" value="GGO04033.1"/>
    <property type="molecule type" value="Genomic_DNA"/>
</dbReference>
<keyword evidence="8" id="KW-1185">Reference proteome</keyword>
<feature type="binding site" evidence="5">
    <location>
        <begin position="88"/>
        <end position="89"/>
    </location>
    <ligand>
        <name>Mo-molybdopterin</name>
        <dbReference type="ChEBI" id="CHEBI:71302"/>
    </ligand>
</feature>
<dbReference type="HAMAP" id="MF_01206">
    <property type="entry name" value="MsrP"/>
    <property type="match status" value="1"/>
</dbReference>
<dbReference type="Proteomes" id="UP000602381">
    <property type="component" value="Unassembled WGS sequence"/>
</dbReference>
<dbReference type="RefSeq" id="WP_150004531.1">
    <property type="nucleotide sequence ID" value="NZ_BMOV01000001.1"/>
</dbReference>
<comment type="PTM">
    <text evidence="5">Predicted to be exported by the Tat system. The position of the signal peptide cleavage has not been experimentally proven.</text>
</comment>
<dbReference type="NCBIfam" id="NF003767">
    <property type="entry name" value="PRK05363.1"/>
    <property type="match status" value="1"/>
</dbReference>
<evidence type="ECO:0000313" key="7">
    <source>
        <dbReference type="EMBL" id="GGO04033.1"/>
    </source>
</evidence>
<dbReference type="Gene3D" id="3.90.420.10">
    <property type="entry name" value="Oxidoreductase, molybdopterin-binding domain"/>
    <property type="match status" value="1"/>
</dbReference>
<keyword evidence="1 5" id="KW-0500">Molybdenum</keyword>
<feature type="binding site" evidence="5">
    <location>
        <position position="143"/>
    </location>
    <ligand>
        <name>Mo-molybdopterin</name>
        <dbReference type="ChEBI" id="CHEBI:71302"/>
    </ligand>
    <ligandPart>
        <name>Mo</name>
        <dbReference type="ChEBI" id="CHEBI:28685"/>
    </ligandPart>
</feature>